<proteinExistence type="predicted"/>
<gene>
    <name evidence="3" type="ORF">M569_11820</name>
</gene>
<feature type="compositionally biased region" description="Basic and acidic residues" evidence="2">
    <location>
        <begin position="251"/>
        <end position="273"/>
    </location>
</feature>
<dbReference type="OrthoDB" id="1921280at2759"/>
<feature type="compositionally biased region" description="Polar residues" evidence="2">
    <location>
        <begin position="102"/>
        <end position="125"/>
    </location>
</feature>
<feature type="compositionally biased region" description="Basic and acidic residues" evidence="2">
    <location>
        <begin position="127"/>
        <end position="137"/>
    </location>
</feature>
<evidence type="ECO:0000313" key="4">
    <source>
        <dbReference type="Proteomes" id="UP000015453"/>
    </source>
</evidence>
<dbReference type="EMBL" id="AUSU01005778">
    <property type="protein sequence ID" value="EPS62970.1"/>
    <property type="molecule type" value="Genomic_DNA"/>
</dbReference>
<dbReference type="PANTHER" id="PTHR35992:SF1">
    <property type="entry name" value="CYTOMATRIX PROTEIN-LIKE PROTEIN"/>
    <property type="match status" value="1"/>
</dbReference>
<evidence type="ECO:0000313" key="3">
    <source>
        <dbReference type="EMBL" id="EPS62970.1"/>
    </source>
</evidence>
<dbReference type="Proteomes" id="UP000015453">
    <property type="component" value="Unassembled WGS sequence"/>
</dbReference>
<comment type="caution">
    <text evidence="3">The sequence shown here is derived from an EMBL/GenBank/DDBJ whole genome shotgun (WGS) entry which is preliminary data.</text>
</comment>
<keyword evidence="1" id="KW-0175">Coiled coil</keyword>
<feature type="coiled-coil region" evidence="1">
    <location>
        <begin position="172"/>
        <end position="227"/>
    </location>
</feature>
<evidence type="ECO:0000256" key="1">
    <source>
        <dbReference type="SAM" id="Coils"/>
    </source>
</evidence>
<keyword evidence="4" id="KW-1185">Reference proteome</keyword>
<protein>
    <submittedName>
        <fullName evidence="3">Uncharacterized protein</fullName>
    </submittedName>
</protein>
<dbReference type="AlphaFoldDB" id="S8C870"/>
<feature type="region of interest" description="Disordered" evidence="2">
    <location>
        <begin position="99"/>
        <end position="139"/>
    </location>
</feature>
<reference evidence="3 4" key="1">
    <citation type="journal article" date="2013" name="BMC Genomics">
        <title>The miniature genome of a carnivorous plant Genlisea aurea contains a low number of genes and short non-coding sequences.</title>
        <authorList>
            <person name="Leushkin E.V."/>
            <person name="Sutormin R.A."/>
            <person name="Nabieva E.R."/>
            <person name="Penin A.A."/>
            <person name="Kondrashov A.S."/>
            <person name="Logacheva M.D."/>
        </authorList>
    </citation>
    <scope>NUCLEOTIDE SEQUENCE [LARGE SCALE GENOMIC DNA]</scope>
</reference>
<name>S8C870_9LAMI</name>
<feature type="region of interest" description="Disordered" evidence="2">
    <location>
        <begin position="247"/>
        <end position="282"/>
    </location>
</feature>
<organism evidence="3 4">
    <name type="scientific">Genlisea aurea</name>
    <dbReference type="NCBI Taxonomy" id="192259"/>
    <lineage>
        <taxon>Eukaryota</taxon>
        <taxon>Viridiplantae</taxon>
        <taxon>Streptophyta</taxon>
        <taxon>Embryophyta</taxon>
        <taxon>Tracheophyta</taxon>
        <taxon>Spermatophyta</taxon>
        <taxon>Magnoliopsida</taxon>
        <taxon>eudicotyledons</taxon>
        <taxon>Gunneridae</taxon>
        <taxon>Pentapetalae</taxon>
        <taxon>asterids</taxon>
        <taxon>lamiids</taxon>
        <taxon>Lamiales</taxon>
        <taxon>Lentibulariaceae</taxon>
        <taxon>Genlisea</taxon>
    </lineage>
</organism>
<dbReference type="PANTHER" id="PTHR35992">
    <property type="entry name" value="CYTOMATRIX PROTEIN-LIKE PROTEIN"/>
    <property type="match status" value="1"/>
</dbReference>
<sequence length="315" mass="35885">MGERRRSSAVAVVHRKKKWNSILNAFFTLTTNLIKDRKLLEGRVRLLQGVVRKSEMEHKVQSLRGEFLLGLKERDAFLYKRRYEDIIHELDGVSELREHQDLQCSDQPNASNPLISKGESSSLNTGHEVETEKRQSSEDVSALLAEKTFIWNQYNKMEAELSEKLRSKDHEVKEANGKVSILLNRVEELEKSNQNLRNDLANIQSSSEQKDDEISRLKKEIQHLKSRQDLAATAQLLSSCRANSAAFSRKTSKDDRSADQKIRQVKKETKCTENSHGSSKRMAAEVINVGDDIPKLFTSSFKVPKLKSSSTPHLV</sequence>
<evidence type="ECO:0000256" key="2">
    <source>
        <dbReference type="SAM" id="MobiDB-lite"/>
    </source>
</evidence>
<accession>S8C870</accession>